<gene>
    <name evidence="1" type="ORF">NITHO_2520005</name>
</gene>
<dbReference type="RefSeq" id="WP_008477090.1">
    <property type="nucleotide sequence ID" value="NZ_CAGS01000171.1"/>
</dbReference>
<sequence length="87" mass="9516">MSEPIEATISETIEGELLSVGTPARLLDVGYQNYVRADEIVGIWPHSLSSNELVRSQVMLRGGERLVGFVTAATLRKRWEAAMGVGE</sequence>
<name>I4EG18_9BACT</name>
<keyword evidence="2" id="KW-1185">Reference proteome</keyword>
<comment type="caution">
    <text evidence="1">The sequence shown here is derived from an EMBL/GenBank/DDBJ whole genome shotgun (WGS) entry which is preliminary data.</text>
</comment>
<reference evidence="1 2" key="1">
    <citation type="journal article" date="2012" name="ISME J.">
        <title>Nitrification expanded: discovery, physiology and genomics of a nitrite-oxidizing bacterium from the phylum Chloroflexi.</title>
        <authorList>
            <person name="Sorokin D.Y."/>
            <person name="Lucker S."/>
            <person name="Vejmelkova D."/>
            <person name="Kostrikina N.A."/>
            <person name="Kleerebezem R."/>
            <person name="Rijpstra W.I."/>
            <person name="Damste J.S."/>
            <person name="Le Paslier D."/>
            <person name="Muyzer G."/>
            <person name="Wagner M."/>
            <person name="van Loosdrecht M.C."/>
            <person name="Daims H."/>
        </authorList>
    </citation>
    <scope>NUCLEOTIDE SEQUENCE [LARGE SCALE GENOMIC DNA]</scope>
    <source>
        <strain evidence="2">none</strain>
    </source>
</reference>
<proteinExistence type="predicted"/>
<protein>
    <submittedName>
        <fullName evidence="1">Uncharacterized protein</fullName>
    </submittedName>
</protein>
<dbReference type="AlphaFoldDB" id="I4EG18"/>
<evidence type="ECO:0000313" key="2">
    <source>
        <dbReference type="Proteomes" id="UP000004221"/>
    </source>
</evidence>
<dbReference type="EMBL" id="CAGS01000171">
    <property type="protein sequence ID" value="CCF83630.1"/>
    <property type="molecule type" value="Genomic_DNA"/>
</dbReference>
<organism evidence="1 2">
    <name type="scientific">Nitrolancea hollandica Lb</name>
    <dbReference type="NCBI Taxonomy" id="1129897"/>
    <lineage>
        <taxon>Bacteria</taxon>
        <taxon>Pseudomonadati</taxon>
        <taxon>Thermomicrobiota</taxon>
        <taxon>Thermomicrobia</taxon>
        <taxon>Sphaerobacterales</taxon>
        <taxon>Sphaerobacterineae</taxon>
        <taxon>Sphaerobacteraceae</taxon>
        <taxon>Nitrolancea</taxon>
    </lineage>
</organism>
<dbReference type="Proteomes" id="UP000004221">
    <property type="component" value="Unassembled WGS sequence"/>
</dbReference>
<evidence type="ECO:0000313" key="1">
    <source>
        <dbReference type="EMBL" id="CCF83630.1"/>
    </source>
</evidence>
<accession>I4EG18</accession>